<evidence type="ECO:0000256" key="9">
    <source>
        <dbReference type="ARBA" id="ARBA00023132"/>
    </source>
</evidence>
<dbReference type="InterPro" id="IPR019775">
    <property type="entry name" value="WD40_repeat_CS"/>
</dbReference>
<evidence type="ECO:0000313" key="13">
    <source>
        <dbReference type="Proteomes" id="UP000310189"/>
    </source>
</evidence>
<keyword evidence="13" id="KW-1185">Reference proteome</keyword>
<evidence type="ECO:0000256" key="10">
    <source>
        <dbReference type="ARBA" id="ARBA00023242"/>
    </source>
</evidence>
<evidence type="ECO:0000256" key="8">
    <source>
        <dbReference type="ARBA" id="ARBA00023010"/>
    </source>
</evidence>
<keyword evidence="3" id="KW-0813">Transport</keyword>
<comment type="caution">
    <text evidence="12">The sequence shown here is derived from an EMBL/GenBank/DDBJ whole genome shotgun (WGS) entry which is preliminary data.</text>
</comment>
<dbReference type="PANTHER" id="PTHR11024:SF3">
    <property type="entry name" value="NUCLEOPORIN SEH1"/>
    <property type="match status" value="1"/>
</dbReference>
<evidence type="ECO:0000256" key="4">
    <source>
        <dbReference type="ARBA" id="ARBA00022574"/>
    </source>
</evidence>
<evidence type="ECO:0000256" key="11">
    <source>
        <dbReference type="PROSITE-ProRule" id="PRU00221"/>
    </source>
</evidence>
<keyword evidence="8" id="KW-0811">Translocation</keyword>
<comment type="similarity">
    <text evidence="2">Belongs to the WD repeat SEC13 family.</text>
</comment>
<comment type="subcellular location">
    <subcellularLocation>
        <location evidence="1">Nucleus</location>
        <location evidence="1">Nuclear pore complex</location>
    </subcellularLocation>
</comment>
<reference evidence="12 13" key="1">
    <citation type="submission" date="2019-03" db="EMBL/GenBank/DDBJ databases">
        <title>Sequencing 23 genomes of Wallemia ichthyophaga.</title>
        <authorList>
            <person name="Gostincar C."/>
        </authorList>
    </citation>
    <scope>NUCLEOTIDE SEQUENCE [LARGE SCALE GENOMIC DNA]</scope>
    <source>
        <strain evidence="12 13">EXF-5753</strain>
    </source>
</reference>
<dbReference type="SMART" id="SM00320">
    <property type="entry name" value="WD40"/>
    <property type="match status" value="4"/>
</dbReference>
<evidence type="ECO:0000256" key="5">
    <source>
        <dbReference type="ARBA" id="ARBA00022737"/>
    </source>
</evidence>
<dbReference type="GO" id="GO:1904263">
    <property type="term" value="P:positive regulation of TORC1 signaling"/>
    <property type="evidence" value="ECO:0007669"/>
    <property type="project" value="TreeGrafter"/>
</dbReference>
<dbReference type="InterPro" id="IPR037363">
    <property type="entry name" value="Sec13/Seh1_fam"/>
</dbReference>
<dbReference type="GO" id="GO:0015031">
    <property type="term" value="P:protein transport"/>
    <property type="evidence" value="ECO:0007669"/>
    <property type="project" value="UniProtKB-KW"/>
</dbReference>
<dbReference type="EMBL" id="SPNW01000008">
    <property type="protein sequence ID" value="TIA92150.1"/>
    <property type="molecule type" value="Genomic_DNA"/>
</dbReference>
<evidence type="ECO:0000256" key="7">
    <source>
        <dbReference type="ARBA" id="ARBA00022927"/>
    </source>
</evidence>
<dbReference type="Proteomes" id="UP000310189">
    <property type="component" value="Unassembled WGS sequence"/>
</dbReference>
<dbReference type="Gene3D" id="2.130.10.10">
    <property type="entry name" value="YVTN repeat-like/Quinoprotein amine dehydrogenase"/>
    <property type="match status" value="1"/>
</dbReference>
<sequence>MQTSVYATGESVTAQAYDFYGESMSTGSESGVLRVHRRNADNGWNEDEEMVIEGAHDARVTTLSHSYPSYGTLLASASTDRTIKIWEMRKSSTNNRLIAKFTESKAPIAQVEFTSPASLQLVSLSVDGVLRVYQATIPSDPTTWSCVHTHKATQTSSEQRKDDTFALSVCPDKEYAGLVAVVAGHTTTVDIIGYSTSSRPSVVHQLTVNAPISSVQWSPGCKRGFWHVAVGSRDGLVRIFKVAVTQSETDAKALWDSHLVAELEHGGVVASLSWNVFGTVLTSSGDNATANVWKASYTGVWSCHSTYSISE</sequence>
<evidence type="ECO:0000256" key="1">
    <source>
        <dbReference type="ARBA" id="ARBA00004567"/>
    </source>
</evidence>
<dbReference type="InterPro" id="IPR015943">
    <property type="entry name" value="WD40/YVTN_repeat-like_dom_sf"/>
</dbReference>
<dbReference type="PROSITE" id="PS50294">
    <property type="entry name" value="WD_REPEATS_REGION"/>
    <property type="match status" value="1"/>
</dbReference>
<evidence type="ECO:0000256" key="2">
    <source>
        <dbReference type="ARBA" id="ARBA00010102"/>
    </source>
</evidence>
<dbReference type="GO" id="GO:0031080">
    <property type="term" value="C:nuclear pore outer ring"/>
    <property type="evidence" value="ECO:0007669"/>
    <property type="project" value="TreeGrafter"/>
</dbReference>
<keyword evidence="10" id="KW-0539">Nucleus</keyword>
<name>A0A4T0FUV7_9BASI</name>
<proteinExistence type="inferred from homology"/>
<dbReference type="PROSITE" id="PS00678">
    <property type="entry name" value="WD_REPEATS_1"/>
    <property type="match status" value="1"/>
</dbReference>
<gene>
    <name evidence="12" type="ORF">E3P99_00740</name>
</gene>
<dbReference type="GO" id="GO:0005198">
    <property type="term" value="F:structural molecule activity"/>
    <property type="evidence" value="ECO:0007669"/>
    <property type="project" value="InterPro"/>
</dbReference>
<keyword evidence="9" id="KW-0906">Nuclear pore complex</keyword>
<organism evidence="12 13">
    <name type="scientific">Wallemia hederae</name>
    <dbReference type="NCBI Taxonomy" id="1540922"/>
    <lineage>
        <taxon>Eukaryota</taxon>
        <taxon>Fungi</taxon>
        <taxon>Dikarya</taxon>
        <taxon>Basidiomycota</taxon>
        <taxon>Wallemiomycotina</taxon>
        <taxon>Wallemiomycetes</taxon>
        <taxon>Wallemiales</taxon>
        <taxon>Wallemiaceae</taxon>
        <taxon>Wallemia</taxon>
    </lineage>
</organism>
<evidence type="ECO:0000313" key="12">
    <source>
        <dbReference type="EMBL" id="TIA92150.1"/>
    </source>
</evidence>
<dbReference type="Pfam" id="PF00400">
    <property type="entry name" value="WD40"/>
    <property type="match status" value="3"/>
</dbReference>
<keyword evidence="4 11" id="KW-0853">WD repeat</keyword>
<dbReference type="OrthoDB" id="5566198at2759"/>
<keyword evidence="6" id="KW-0509">mRNA transport</keyword>
<dbReference type="GO" id="GO:0034198">
    <property type="term" value="P:cellular response to amino acid starvation"/>
    <property type="evidence" value="ECO:0007669"/>
    <property type="project" value="TreeGrafter"/>
</dbReference>
<feature type="repeat" description="WD" evidence="11">
    <location>
        <begin position="53"/>
        <end position="96"/>
    </location>
</feature>
<dbReference type="PROSITE" id="PS50082">
    <property type="entry name" value="WD_REPEATS_2"/>
    <property type="match status" value="1"/>
</dbReference>
<dbReference type="SUPFAM" id="SSF50978">
    <property type="entry name" value="WD40 repeat-like"/>
    <property type="match status" value="1"/>
</dbReference>
<dbReference type="GO" id="GO:0035859">
    <property type="term" value="C:Seh1-associated complex"/>
    <property type="evidence" value="ECO:0007669"/>
    <property type="project" value="TreeGrafter"/>
</dbReference>
<evidence type="ECO:0000256" key="6">
    <source>
        <dbReference type="ARBA" id="ARBA00022816"/>
    </source>
</evidence>
<dbReference type="PANTHER" id="PTHR11024">
    <property type="entry name" value="NUCLEAR PORE COMPLEX PROTEIN SEC13 / SEH1 FAMILY MEMBER"/>
    <property type="match status" value="1"/>
</dbReference>
<keyword evidence="5" id="KW-0677">Repeat</keyword>
<dbReference type="InterPro" id="IPR036322">
    <property type="entry name" value="WD40_repeat_dom_sf"/>
</dbReference>
<dbReference type="GO" id="GO:0051028">
    <property type="term" value="P:mRNA transport"/>
    <property type="evidence" value="ECO:0007669"/>
    <property type="project" value="UniProtKB-KW"/>
</dbReference>
<evidence type="ECO:0000256" key="3">
    <source>
        <dbReference type="ARBA" id="ARBA00022448"/>
    </source>
</evidence>
<keyword evidence="7" id="KW-0653">Protein transport</keyword>
<dbReference type="InterPro" id="IPR001680">
    <property type="entry name" value="WD40_rpt"/>
</dbReference>
<accession>A0A4T0FUV7</accession>
<protein>
    <submittedName>
        <fullName evidence="12">Uncharacterized protein</fullName>
    </submittedName>
</protein>
<dbReference type="AlphaFoldDB" id="A0A4T0FUV7"/>